<evidence type="ECO:0000313" key="3">
    <source>
        <dbReference type="Proteomes" id="UP000216024"/>
    </source>
</evidence>
<comment type="caution">
    <text evidence="2">The sequence shown here is derived from an EMBL/GenBank/DDBJ whole genome shotgun (WGS) entry which is preliminary data.</text>
</comment>
<gene>
    <name evidence="2" type="ORF">CCE28_13360</name>
</gene>
<dbReference type="EMBL" id="NIBG01000011">
    <property type="protein sequence ID" value="PAB58874.1"/>
    <property type="molecule type" value="Genomic_DNA"/>
</dbReference>
<keyword evidence="1" id="KW-0472">Membrane</keyword>
<feature type="transmembrane region" description="Helical" evidence="1">
    <location>
        <begin position="16"/>
        <end position="34"/>
    </location>
</feature>
<organism evidence="2 3">
    <name type="scientific">Anaeromicrobium sediminis</name>
    <dbReference type="NCBI Taxonomy" id="1478221"/>
    <lineage>
        <taxon>Bacteria</taxon>
        <taxon>Bacillati</taxon>
        <taxon>Bacillota</taxon>
        <taxon>Clostridia</taxon>
        <taxon>Peptostreptococcales</taxon>
        <taxon>Thermotaleaceae</taxon>
        <taxon>Anaeromicrobium</taxon>
    </lineage>
</organism>
<accession>A0A267MH18</accession>
<reference evidence="2 3" key="1">
    <citation type="submission" date="2017-06" db="EMBL/GenBank/DDBJ databases">
        <title>Draft genome sequence of anaerobic fermentative bacterium Anaeromicrobium sediminis DY2726D isolated from West Pacific Ocean sediments.</title>
        <authorList>
            <person name="Zeng X."/>
        </authorList>
    </citation>
    <scope>NUCLEOTIDE SEQUENCE [LARGE SCALE GENOMIC DNA]</scope>
    <source>
        <strain evidence="2 3">DY2726D</strain>
    </source>
</reference>
<proteinExistence type="predicted"/>
<dbReference type="AlphaFoldDB" id="A0A267MH18"/>
<feature type="transmembrane region" description="Helical" evidence="1">
    <location>
        <begin position="40"/>
        <end position="57"/>
    </location>
</feature>
<keyword evidence="1" id="KW-0812">Transmembrane</keyword>
<evidence type="ECO:0000256" key="1">
    <source>
        <dbReference type="SAM" id="Phobius"/>
    </source>
</evidence>
<dbReference type="Proteomes" id="UP000216024">
    <property type="component" value="Unassembled WGS sequence"/>
</dbReference>
<keyword evidence="1" id="KW-1133">Transmembrane helix</keyword>
<dbReference type="RefSeq" id="WP_095134228.1">
    <property type="nucleotide sequence ID" value="NZ_NIBG01000011.1"/>
</dbReference>
<sequence length="59" mass="7024">MKRKLYNSLWRQLDKRFLGGLLIVVGIIILAYMFLPFTAWVAFIGIFLIFLGYKLFCKY</sequence>
<keyword evidence="3" id="KW-1185">Reference proteome</keyword>
<protein>
    <submittedName>
        <fullName evidence="2">Uncharacterized protein</fullName>
    </submittedName>
</protein>
<evidence type="ECO:0000313" key="2">
    <source>
        <dbReference type="EMBL" id="PAB58874.1"/>
    </source>
</evidence>
<name>A0A267MH18_9FIRM</name>